<dbReference type="EMBL" id="QYAD01000001">
    <property type="protein sequence ID" value="MBL3689285.1"/>
    <property type="molecule type" value="Genomic_DNA"/>
</dbReference>
<keyword evidence="1" id="KW-1133">Transmembrane helix</keyword>
<dbReference type="NCBIfam" id="NF033493">
    <property type="entry name" value="MetS_like_NSS"/>
    <property type="match status" value="1"/>
</dbReference>
<reference evidence="2 3" key="1">
    <citation type="submission" date="2018-09" db="EMBL/GenBank/DDBJ databases">
        <title>Comparative genomics of Leucobacter spp.</title>
        <authorList>
            <person name="Reis A.C."/>
            <person name="Kolvenbach B.A."/>
            <person name="Corvini P.F.X."/>
            <person name="Nunes O.C."/>
        </authorList>
    </citation>
    <scope>NUCLEOTIDE SEQUENCE [LARGE SCALE GENOMIC DNA]</scope>
    <source>
        <strain evidence="2 3">L-1</strain>
    </source>
</reference>
<keyword evidence="1" id="KW-0812">Transmembrane</keyword>
<dbReference type="InterPro" id="IPR031596">
    <property type="entry name" value="MaAIMP_sms"/>
</dbReference>
<gene>
    <name evidence="2" type="ORF">D3226_04835</name>
</gene>
<organism evidence="2 3">
    <name type="scientific">Leucobacter chromiireducens subsp. chromiireducens</name>
    <dbReference type="NCBI Taxonomy" id="660067"/>
    <lineage>
        <taxon>Bacteria</taxon>
        <taxon>Bacillati</taxon>
        <taxon>Actinomycetota</taxon>
        <taxon>Actinomycetes</taxon>
        <taxon>Micrococcales</taxon>
        <taxon>Microbacteriaceae</taxon>
        <taxon>Leucobacter</taxon>
    </lineage>
</organism>
<evidence type="ECO:0000313" key="2">
    <source>
        <dbReference type="EMBL" id="MBL3689285.1"/>
    </source>
</evidence>
<sequence>MTPIAITFLVLALTIIWGGLIASTVFLARRPEVAEYPAGGEDGAFERIE</sequence>
<name>A0ABS1SNZ2_9MICO</name>
<protein>
    <submittedName>
        <fullName evidence="2">Methionine/alanine import family NSS transporter small subunit</fullName>
    </submittedName>
</protein>
<keyword evidence="1" id="KW-0472">Membrane</keyword>
<dbReference type="Pfam" id="PF16951">
    <property type="entry name" value="MaAIMP_sms"/>
    <property type="match status" value="1"/>
</dbReference>
<evidence type="ECO:0000256" key="1">
    <source>
        <dbReference type="SAM" id="Phobius"/>
    </source>
</evidence>
<evidence type="ECO:0000313" key="3">
    <source>
        <dbReference type="Proteomes" id="UP001646141"/>
    </source>
</evidence>
<proteinExistence type="predicted"/>
<comment type="caution">
    <text evidence="2">The sequence shown here is derived from an EMBL/GenBank/DDBJ whole genome shotgun (WGS) entry which is preliminary data.</text>
</comment>
<dbReference type="Proteomes" id="UP001646141">
    <property type="component" value="Unassembled WGS sequence"/>
</dbReference>
<feature type="transmembrane region" description="Helical" evidence="1">
    <location>
        <begin position="6"/>
        <end position="28"/>
    </location>
</feature>
<accession>A0ABS1SNZ2</accession>
<dbReference type="RefSeq" id="WP_202381228.1">
    <property type="nucleotide sequence ID" value="NZ_BAAAMA010000004.1"/>
</dbReference>
<keyword evidence="3" id="KW-1185">Reference proteome</keyword>